<reference evidence="1 2" key="1">
    <citation type="submission" date="2023-11" db="EMBL/GenBank/DDBJ databases">
        <authorList>
            <person name="Okamura Y."/>
        </authorList>
    </citation>
    <scope>NUCLEOTIDE SEQUENCE [LARGE SCALE GENOMIC DNA]</scope>
</reference>
<accession>A0AAV1JUF5</accession>
<dbReference type="AlphaFoldDB" id="A0AAV1JUF5"/>
<name>A0AAV1JUF5_9NEOP</name>
<evidence type="ECO:0000313" key="1">
    <source>
        <dbReference type="EMBL" id="CAK1553155.1"/>
    </source>
</evidence>
<protein>
    <submittedName>
        <fullName evidence="1">Uncharacterized protein</fullName>
    </submittedName>
</protein>
<comment type="caution">
    <text evidence="1">The sequence shown here is derived from an EMBL/GenBank/DDBJ whole genome shotgun (WGS) entry which is preliminary data.</text>
</comment>
<dbReference type="Proteomes" id="UP001497472">
    <property type="component" value="Unassembled WGS sequence"/>
</dbReference>
<evidence type="ECO:0000313" key="2">
    <source>
        <dbReference type="Proteomes" id="UP001497472"/>
    </source>
</evidence>
<dbReference type="EMBL" id="CAVLEF010000204">
    <property type="protein sequence ID" value="CAK1553155.1"/>
    <property type="molecule type" value="Genomic_DNA"/>
</dbReference>
<organism evidence="1 2">
    <name type="scientific">Leptosia nina</name>
    <dbReference type="NCBI Taxonomy" id="320188"/>
    <lineage>
        <taxon>Eukaryota</taxon>
        <taxon>Metazoa</taxon>
        <taxon>Ecdysozoa</taxon>
        <taxon>Arthropoda</taxon>
        <taxon>Hexapoda</taxon>
        <taxon>Insecta</taxon>
        <taxon>Pterygota</taxon>
        <taxon>Neoptera</taxon>
        <taxon>Endopterygota</taxon>
        <taxon>Lepidoptera</taxon>
        <taxon>Glossata</taxon>
        <taxon>Ditrysia</taxon>
        <taxon>Papilionoidea</taxon>
        <taxon>Pieridae</taxon>
        <taxon>Pierinae</taxon>
        <taxon>Leptosia</taxon>
    </lineage>
</organism>
<keyword evidence="2" id="KW-1185">Reference proteome</keyword>
<feature type="non-terminal residue" evidence="1">
    <location>
        <position position="1"/>
    </location>
</feature>
<sequence length="47" mass="5304">LVVAVGLSTWGASQHLGEQTGPICWIAPDSFFPKEPYRMRLRRGLYV</sequence>
<gene>
    <name evidence="1" type="ORF">LNINA_LOCUS12169</name>
</gene>
<proteinExistence type="predicted"/>